<comment type="caution">
    <text evidence="9">The sequence shown here is derived from an EMBL/GenBank/DDBJ whole genome shotgun (WGS) entry which is preliminary data.</text>
</comment>
<organism evidence="9 10">
    <name type="scientific">Anthropogastromicrobium aceti</name>
    <dbReference type="NCBI Taxonomy" id="2981768"/>
    <lineage>
        <taxon>Bacteria</taxon>
        <taxon>Bacillati</taxon>
        <taxon>Bacillota</taxon>
        <taxon>Clostridia</taxon>
        <taxon>Lachnospirales</taxon>
        <taxon>Lachnospiraceae</taxon>
        <taxon>Anthropogastromicrobium</taxon>
    </lineage>
</organism>
<dbReference type="InterPro" id="IPR005744">
    <property type="entry name" value="Hy-lIII"/>
</dbReference>
<evidence type="ECO:0000256" key="5">
    <source>
        <dbReference type="ARBA" id="ARBA00022989"/>
    </source>
</evidence>
<feature type="binding site" evidence="7">
    <location>
        <position position="88"/>
    </location>
    <ligand>
        <name>Zn(2+)</name>
        <dbReference type="ChEBI" id="CHEBI:29105"/>
    </ligand>
</feature>
<evidence type="ECO:0000256" key="8">
    <source>
        <dbReference type="SAM" id="Phobius"/>
    </source>
</evidence>
<evidence type="ECO:0000313" key="10">
    <source>
        <dbReference type="Proteomes" id="UP001198200"/>
    </source>
</evidence>
<evidence type="ECO:0000256" key="6">
    <source>
        <dbReference type="ARBA" id="ARBA00023136"/>
    </source>
</evidence>
<keyword evidence="5 8" id="KW-1133">Transmembrane helix</keyword>
<dbReference type="GO" id="GO:0046872">
    <property type="term" value="F:metal ion binding"/>
    <property type="evidence" value="ECO:0007669"/>
    <property type="project" value="UniProtKB-KW"/>
</dbReference>
<comment type="subcellular location">
    <subcellularLocation>
        <location evidence="1">Cell membrane</location>
        <topology evidence="1">Multi-pass membrane protein</topology>
    </subcellularLocation>
</comment>
<keyword evidence="7" id="KW-0862">Zinc</keyword>
<gene>
    <name evidence="9" type="ORF">LKD48_00855</name>
</gene>
<sequence>MNTSTAYYSGAESISNKKLANNQARRHTLYIKDPASAITHFIGAIFSLGASSPLLIKAAQTHQPVNIIAMIIYSISLVALYSASTAYHTIPAGHPYEETLKKLDHMMIFVLIAGSYTPVCLLAIPGMTGYILLAVVWIIALLGMGFKYFWVYCPKWISSVLYIALGWACVFAFPQLLNTLSTGCFLWLLAGGLIYTAGGVIYALKLSAFENRHINFGCHEIFHLFVMVGSFCHYIVMYVYLLK</sequence>
<evidence type="ECO:0000256" key="1">
    <source>
        <dbReference type="ARBA" id="ARBA00004651"/>
    </source>
</evidence>
<feature type="binding site" evidence="7">
    <location>
        <position position="219"/>
    </location>
    <ligand>
        <name>Zn(2+)</name>
        <dbReference type="ChEBI" id="CHEBI:29105"/>
    </ligand>
</feature>
<feature type="transmembrane region" description="Helical" evidence="8">
    <location>
        <begin position="131"/>
        <end position="150"/>
    </location>
</feature>
<dbReference type="GO" id="GO:0140911">
    <property type="term" value="F:pore-forming activity"/>
    <property type="evidence" value="ECO:0007669"/>
    <property type="project" value="InterPro"/>
</dbReference>
<name>A0AAE3E214_9FIRM</name>
<keyword evidence="10" id="KW-1185">Reference proteome</keyword>
<keyword evidence="7" id="KW-0479">Metal-binding</keyword>
<comment type="similarity">
    <text evidence="2">Belongs to the UPF0073 (Hly-III) family.</text>
</comment>
<evidence type="ECO:0000256" key="7">
    <source>
        <dbReference type="PIRSR" id="PIRSR604254-1"/>
    </source>
</evidence>
<feature type="binding site" evidence="7">
    <location>
        <position position="223"/>
    </location>
    <ligand>
        <name>Zn(2+)</name>
        <dbReference type="ChEBI" id="CHEBI:29105"/>
    </ligand>
</feature>
<evidence type="ECO:0000313" key="9">
    <source>
        <dbReference type="EMBL" id="MCC2220198.1"/>
    </source>
</evidence>
<dbReference type="Proteomes" id="UP001198200">
    <property type="component" value="Unassembled WGS sequence"/>
</dbReference>
<dbReference type="AlphaFoldDB" id="A0AAE3E214"/>
<dbReference type="InterPro" id="IPR004254">
    <property type="entry name" value="AdipoR/HlyIII-related"/>
</dbReference>
<accession>A0AAE3E214</accession>
<keyword evidence="4 8" id="KW-0812">Transmembrane</keyword>
<proteinExistence type="inferred from homology"/>
<dbReference type="EMBL" id="JAJEQN010000002">
    <property type="protein sequence ID" value="MCC2220198.1"/>
    <property type="molecule type" value="Genomic_DNA"/>
</dbReference>
<protein>
    <submittedName>
        <fullName evidence="9">Hemolysin III family protein</fullName>
    </submittedName>
</protein>
<keyword evidence="6 8" id="KW-0472">Membrane</keyword>
<feature type="transmembrane region" description="Helical" evidence="8">
    <location>
        <begin position="37"/>
        <end position="56"/>
    </location>
</feature>
<keyword evidence="3" id="KW-1003">Cell membrane</keyword>
<reference evidence="9 10" key="1">
    <citation type="submission" date="2021-10" db="EMBL/GenBank/DDBJ databases">
        <title>Anaerobic single-cell dispensing facilitates the cultivation of human gut bacteria.</title>
        <authorList>
            <person name="Afrizal A."/>
        </authorList>
    </citation>
    <scope>NUCLEOTIDE SEQUENCE [LARGE SCALE GENOMIC DNA]</scope>
    <source>
        <strain evidence="9 10">CLA-AA-H224</strain>
    </source>
</reference>
<feature type="transmembrane region" description="Helical" evidence="8">
    <location>
        <begin position="68"/>
        <end position="87"/>
    </location>
</feature>
<dbReference type="Pfam" id="PF03006">
    <property type="entry name" value="HlyIII"/>
    <property type="match status" value="1"/>
</dbReference>
<evidence type="ECO:0000256" key="4">
    <source>
        <dbReference type="ARBA" id="ARBA00022692"/>
    </source>
</evidence>
<feature type="transmembrane region" description="Helical" evidence="8">
    <location>
        <begin position="156"/>
        <end position="177"/>
    </location>
</feature>
<feature type="transmembrane region" description="Helical" evidence="8">
    <location>
        <begin position="224"/>
        <end position="242"/>
    </location>
</feature>
<feature type="transmembrane region" description="Helical" evidence="8">
    <location>
        <begin position="107"/>
        <end position="124"/>
    </location>
</feature>
<dbReference type="PANTHER" id="PTHR20855">
    <property type="entry name" value="ADIPOR/PROGESTIN RECEPTOR-RELATED"/>
    <property type="match status" value="1"/>
</dbReference>
<feature type="transmembrane region" description="Helical" evidence="8">
    <location>
        <begin position="184"/>
        <end position="204"/>
    </location>
</feature>
<evidence type="ECO:0000256" key="3">
    <source>
        <dbReference type="ARBA" id="ARBA00022475"/>
    </source>
</evidence>
<dbReference type="RefSeq" id="WP_082868720.1">
    <property type="nucleotide sequence ID" value="NZ_JAJEQN010000002.1"/>
</dbReference>
<evidence type="ECO:0000256" key="2">
    <source>
        <dbReference type="ARBA" id="ARBA00008488"/>
    </source>
</evidence>
<dbReference type="PANTHER" id="PTHR20855:SF3">
    <property type="entry name" value="LD03007P"/>
    <property type="match status" value="1"/>
</dbReference>
<dbReference type="GO" id="GO:0005886">
    <property type="term" value="C:plasma membrane"/>
    <property type="evidence" value="ECO:0007669"/>
    <property type="project" value="UniProtKB-SubCell"/>
</dbReference>
<dbReference type="NCBIfam" id="TIGR01065">
    <property type="entry name" value="hlyIII"/>
    <property type="match status" value="1"/>
</dbReference>